<protein>
    <submittedName>
        <fullName evidence="1">Uncharacterized protein</fullName>
    </submittedName>
</protein>
<proteinExistence type="predicted"/>
<organism evidence="1">
    <name type="scientific">marine sediment metagenome</name>
    <dbReference type="NCBI Taxonomy" id="412755"/>
    <lineage>
        <taxon>unclassified sequences</taxon>
        <taxon>metagenomes</taxon>
        <taxon>ecological metagenomes</taxon>
    </lineage>
</organism>
<dbReference type="EMBL" id="BART01040116">
    <property type="protein sequence ID" value="GAH26227.1"/>
    <property type="molecule type" value="Genomic_DNA"/>
</dbReference>
<feature type="non-terminal residue" evidence="1">
    <location>
        <position position="1"/>
    </location>
</feature>
<dbReference type="AlphaFoldDB" id="X1E112"/>
<sequence length="49" mass="5546">IEPNCPIPTMPADDYFRDEQRFVGAFESVTKVSAFDSHVNEIPILHSPK</sequence>
<gene>
    <name evidence="1" type="ORF">S01H4_65507</name>
</gene>
<name>X1E112_9ZZZZ</name>
<comment type="caution">
    <text evidence="1">The sequence shown here is derived from an EMBL/GenBank/DDBJ whole genome shotgun (WGS) entry which is preliminary data.</text>
</comment>
<accession>X1E112</accession>
<reference evidence="1" key="1">
    <citation type="journal article" date="2014" name="Front. Microbiol.">
        <title>High frequency of phylogenetically diverse reductive dehalogenase-homologous genes in deep subseafloor sedimentary metagenomes.</title>
        <authorList>
            <person name="Kawai M."/>
            <person name="Futagami T."/>
            <person name="Toyoda A."/>
            <person name="Takaki Y."/>
            <person name="Nishi S."/>
            <person name="Hori S."/>
            <person name="Arai W."/>
            <person name="Tsubouchi T."/>
            <person name="Morono Y."/>
            <person name="Uchiyama I."/>
            <person name="Ito T."/>
            <person name="Fujiyama A."/>
            <person name="Inagaki F."/>
            <person name="Takami H."/>
        </authorList>
    </citation>
    <scope>NUCLEOTIDE SEQUENCE</scope>
    <source>
        <strain evidence="1">Expedition CK06-06</strain>
    </source>
</reference>
<evidence type="ECO:0000313" key="1">
    <source>
        <dbReference type="EMBL" id="GAH26227.1"/>
    </source>
</evidence>